<protein>
    <submittedName>
        <fullName evidence="2">Uncharacterized protein</fullName>
    </submittedName>
</protein>
<organism evidence="2 3">
    <name type="scientific">Prevotella disiens DNF00882</name>
    <dbReference type="NCBI Taxonomy" id="1401075"/>
    <lineage>
        <taxon>Bacteria</taxon>
        <taxon>Pseudomonadati</taxon>
        <taxon>Bacteroidota</taxon>
        <taxon>Bacteroidia</taxon>
        <taxon>Bacteroidales</taxon>
        <taxon>Prevotellaceae</taxon>
        <taxon>Prevotella</taxon>
    </lineage>
</organism>
<feature type="compositionally biased region" description="Low complexity" evidence="1">
    <location>
        <begin position="120"/>
        <end position="130"/>
    </location>
</feature>
<evidence type="ECO:0000256" key="1">
    <source>
        <dbReference type="SAM" id="MobiDB-lite"/>
    </source>
</evidence>
<name>A0A096AND7_9BACT</name>
<sequence length="157" mass="17391">MTKNNKKHKFTNSLTFKILCGVVVLFVLGLLYNLVIAGNDEVTEEQVQEEQQRNATLDTLDVIGDYLWPNQKPRGEDLLTDEEKAKQAEEAKKAAEEAKKKSTNVAEKQSNDINIEKDAAIPLPAPAADPVSKTESKATSNPTIEKVSTPKIEQIEQ</sequence>
<proteinExistence type="predicted"/>
<dbReference type="RefSeq" id="WP_004357092.1">
    <property type="nucleotide sequence ID" value="NZ_JRNR01000084.1"/>
</dbReference>
<comment type="caution">
    <text evidence="2">The sequence shown here is derived from an EMBL/GenBank/DDBJ whole genome shotgun (WGS) entry which is preliminary data.</text>
</comment>
<accession>A0A096AND7</accession>
<feature type="compositionally biased region" description="Polar residues" evidence="1">
    <location>
        <begin position="103"/>
        <end position="113"/>
    </location>
</feature>
<dbReference type="Proteomes" id="UP000029538">
    <property type="component" value="Unassembled WGS sequence"/>
</dbReference>
<feature type="region of interest" description="Disordered" evidence="1">
    <location>
        <begin position="71"/>
        <end position="157"/>
    </location>
</feature>
<evidence type="ECO:0000313" key="2">
    <source>
        <dbReference type="EMBL" id="KGF48608.1"/>
    </source>
</evidence>
<gene>
    <name evidence="2" type="ORF">HMPREF0654_08515</name>
</gene>
<feature type="compositionally biased region" description="Basic and acidic residues" evidence="1">
    <location>
        <begin position="73"/>
        <end position="100"/>
    </location>
</feature>
<reference evidence="2 3" key="1">
    <citation type="submission" date="2014-07" db="EMBL/GenBank/DDBJ databases">
        <authorList>
            <person name="McCorrison J."/>
            <person name="Sanka R."/>
            <person name="Torralba M."/>
            <person name="Gillis M."/>
            <person name="Haft D.H."/>
            <person name="Methe B."/>
            <person name="Sutton G."/>
            <person name="Nelson K.E."/>
        </authorList>
    </citation>
    <scope>NUCLEOTIDE SEQUENCE [LARGE SCALE GENOMIC DNA]</scope>
    <source>
        <strain evidence="2 3">DNF00882</strain>
    </source>
</reference>
<dbReference type="EMBL" id="JRNR01000084">
    <property type="protein sequence ID" value="KGF48608.1"/>
    <property type="molecule type" value="Genomic_DNA"/>
</dbReference>
<evidence type="ECO:0000313" key="3">
    <source>
        <dbReference type="Proteomes" id="UP000029538"/>
    </source>
</evidence>
<dbReference type="AlphaFoldDB" id="A0A096AND7"/>